<keyword evidence="2" id="KW-0813">Transport</keyword>
<feature type="chain" id="PRO_5036860175" description="Potassium channel domain-containing protein" evidence="9">
    <location>
        <begin position="19"/>
        <end position="529"/>
    </location>
</feature>
<dbReference type="InterPro" id="IPR013099">
    <property type="entry name" value="K_chnl_dom"/>
</dbReference>
<keyword evidence="7" id="KW-0407">Ion channel</keyword>
<feature type="transmembrane region" description="Helical" evidence="8">
    <location>
        <begin position="432"/>
        <end position="454"/>
    </location>
</feature>
<dbReference type="RefSeq" id="XP_020914132.1">
    <property type="nucleotide sequence ID" value="XM_021058473.2"/>
</dbReference>
<accession>A0A913Y3C5</accession>
<organism evidence="11 12">
    <name type="scientific">Exaiptasia diaphana</name>
    <name type="common">Tropical sea anemone</name>
    <name type="synonym">Aiptasia pulchella</name>
    <dbReference type="NCBI Taxonomy" id="2652724"/>
    <lineage>
        <taxon>Eukaryota</taxon>
        <taxon>Metazoa</taxon>
        <taxon>Cnidaria</taxon>
        <taxon>Anthozoa</taxon>
        <taxon>Hexacorallia</taxon>
        <taxon>Actiniaria</taxon>
        <taxon>Aiptasiidae</taxon>
        <taxon>Exaiptasia</taxon>
    </lineage>
</organism>
<reference evidence="11" key="1">
    <citation type="submission" date="2022-11" db="UniProtKB">
        <authorList>
            <consortium name="EnsemblMetazoa"/>
        </authorList>
    </citation>
    <scope>IDENTIFICATION</scope>
</reference>
<dbReference type="GO" id="GO:0005251">
    <property type="term" value="F:delayed rectifier potassium channel activity"/>
    <property type="evidence" value="ECO:0007669"/>
    <property type="project" value="TreeGrafter"/>
</dbReference>
<dbReference type="PRINTS" id="PR00169">
    <property type="entry name" value="KCHANNEL"/>
</dbReference>
<dbReference type="GO" id="GO:0008076">
    <property type="term" value="C:voltage-gated potassium channel complex"/>
    <property type="evidence" value="ECO:0007669"/>
    <property type="project" value="InterPro"/>
</dbReference>
<dbReference type="GeneID" id="110251742"/>
<keyword evidence="9" id="KW-0732">Signal</keyword>
<name>A0A913Y3C5_EXADI</name>
<keyword evidence="12" id="KW-1185">Reference proteome</keyword>
<evidence type="ECO:0000256" key="2">
    <source>
        <dbReference type="ARBA" id="ARBA00022448"/>
    </source>
</evidence>
<sequence>MATFKIICLVASVHLTESIFLPYWKGKNHTSNSFHIPLDAMVMGNAKPKKHNATHDQFSLDERCSSGKPLSIAWHPYAPYVMMYQSNYNNKAGFTVTGMFPGILTQILKSCCHSNTTVQFGKLLRSVRHGEESFTENNFDITFPLFGYDGFRNSFRDHAFLPLVRVPGVILLVHDHQSSTRTHFLVTTIISAWPMLVFILVTASLSGIIIWFLDHSQNPKEFPPPFLRGTWEGFWWALVTMTTVGYGDRSPKSALGRVFCIVWILTGVIIVSIFTALVTASLSASTYPNFKIHGSKIGAVNGSEEFRLGVSMNADMKVYSNVMQITKDLLTNDIDGALVDNYVITHFLKFIRDKPIRVDKYIEHPIIFGTVLAKNSSHLENCMRQYIADYPHEIFESIAEHLTPLKNPTDDVSQQLKAAEALFYQEWTFTRIMYAGLGTVGVLFVAGMIWEFAFRRRLNYKLPFGPKVHFSSTDESAKLQMADNATASQMDKLEDLISQYQMFHDTWIENLKGLRDQNNGNKFNFNATE</sequence>
<dbReference type="Pfam" id="PF07885">
    <property type="entry name" value="Ion_trans_2"/>
    <property type="match status" value="1"/>
</dbReference>
<dbReference type="PANTHER" id="PTHR11537:SF252">
    <property type="entry name" value="POTASSIUM VOLTAGE-GATED CHANNEL PROTEIN SHAW"/>
    <property type="match status" value="1"/>
</dbReference>
<feature type="transmembrane region" description="Helical" evidence="8">
    <location>
        <begin position="184"/>
        <end position="213"/>
    </location>
</feature>
<dbReference type="Gene3D" id="1.10.287.70">
    <property type="match status" value="1"/>
</dbReference>
<protein>
    <recommendedName>
        <fullName evidence="10">Potassium channel domain-containing protein</fullName>
    </recommendedName>
</protein>
<dbReference type="SUPFAM" id="SSF81324">
    <property type="entry name" value="Voltage-gated potassium channels"/>
    <property type="match status" value="1"/>
</dbReference>
<dbReference type="KEGG" id="epa:110251742"/>
<evidence type="ECO:0000313" key="12">
    <source>
        <dbReference type="Proteomes" id="UP000887567"/>
    </source>
</evidence>
<dbReference type="GO" id="GO:0015276">
    <property type="term" value="F:ligand-gated monoatomic ion channel activity"/>
    <property type="evidence" value="ECO:0007669"/>
    <property type="project" value="InterPro"/>
</dbReference>
<dbReference type="OrthoDB" id="5953876at2759"/>
<keyword evidence="4 8" id="KW-1133">Transmembrane helix</keyword>
<proteinExistence type="predicted"/>
<dbReference type="PANTHER" id="PTHR11537">
    <property type="entry name" value="VOLTAGE-GATED POTASSIUM CHANNEL"/>
    <property type="match status" value="1"/>
</dbReference>
<dbReference type="FunFam" id="1.10.287.70:FF:000350">
    <property type="entry name" value="Predicted protein"/>
    <property type="match status" value="1"/>
</dbReference>
<evidence type="ECO:0000256" key="3">
    <source>
        <dbReference type="ARBA" id="ARBA00022692"/>
    </source>
</evidence>
<evidence type="ECO:0000259" key="10">
    <source>
        <dbReference type="Pfam" id="PF07885"/>
    </source>
</evidence>
<evidence type="ECO:0000256" key="9">
    <source>
        <dbReference type="SAM" id="SignalP"/>
    </source>
</evidence>
<keyword evidence="5" id="KW-0406">Ion transport</keyword>
<evidence type="ECO:0000256" key="1">
    <source>
        <dbReference type="ARBA" id="ARBA00004141"/>
    </source>
</evidence>
<evidence type="ECO:0000256" key="7">
    <source>
        <dbReference type="ARBA" id="ARBA00023303"/>
    </source>
</evidence>
<evidence type="ECO:0000256" key="6">
    <source>
        <dbReference type="ARBA" id="ARBA00023136"/>
    </source>
</evidence>
<feature type="transmembrane region" description="Helical" evidence="8">
    <location>
        <begin position="233"/>
        <end position="248"/>
    </location>
</feature>
<feature type="transmembrane region" description="Helical" evidence="8">
    <location>
        <begin position="260"/>
        <end position="282"/>
    </location>
</feature>
<dbReference type="GO" id="GO:0001508">
    <property type="term" value="P:action potential"/>
    <property type="evidence" value="ECO:0007669"/>
    <property type="project" value="TreeGrafter"/>
</dbReference>
<evidence type="ECO:0000256" key="8">
    <source>
        <dbReference type="SAM" id="Phobius"/>
    </source>
</evidence>
<dbReference type="InterPro" id="IPR028325">
    <property type="entry name" value="VG_K_chnl"/>
</dbReference>
<evidence type="ECO:0000256" key="5">
    <source>
        <dbReference type="ARBA" id="ARBA00023065"/>
    </source>
</evidence>
<evidence type="ECO:0000256" key="4">
    <source>
        <dbReference type="ARBA" id="ARBA00022989"/>
    </source>
</evidence>
<comment type="subcellular location">
    <subcellularLocation>
        <location evidence="1">Membrane</location>
        <topology evidence="1">Multi-pass membrane protein</topology>
    </subcellularLocation>
</comment>
<evidence type="ECO:0000313" key="11">
    <source>
        <dbReference type="EnsemblMetazoa" id="XP_020914132.1"/>
    </source>
</evidence>
<dbReference type="OMA" id="PNFKIHG"/>
<keyword evidence="3 8" id="KW-0812">Transmembrane</keyword>
<keyword evidence="6 8" id="KW-0472">Membrane</keyword>
<dbReference type="Proteomes" id="UP000887567">
    <property type="component" value="Unplaced"/>
</dbReference>
<dbReference type="SUPFAM" id="SSF53850">
    <property type="entry name" value="Periplasmic binding protein-like II"/>
    <property type="match status" value="1"/>
</dbReference>
<dbReference type="AlphaFoldDB" id="A0A913Y3C5"/>
<dbReference type="EnsemblMetazoa" id="XM_021058473.2">
    <property type="protein sequence ID" value="XP_020914132.1"/>
    <property type="gene ID" value="LOC110251742"/>
</dbReference>
<feature type="domain" description="Potassium channel" evidence="10">
    <location>
        <begin position="203"/>
        <end position="281"/>
    </location>
</feature>
<feature type="signal peptide" evidence="9">
    <location>
        <begin position="1"/>
        <end position="18"/>
    </location>
</feature>